<name>A0A953HPC1_9BACT</name>
<evidence type="ECO:0000313" key="2">
    <source>
        <dbReference type="EMBL" id="MBY5959724.1"/>
    </source>
</evidence>
<feature type="signal peptide" evidence="1">
    <location>
        <begin position="1"/>
        <end position="24"/>
    </location>
</feature>
<keyword evidence="3" id="KW-1185">Reference proteome</keyword>
<accession>A0A953HPC1</accession>
<organism evidence="2 3">
    <name type="scientific">Membranihabitans marinus</name>
    <dbReference type="NCBI Taxonomy" id="1227546"/>
    <lineage>
        <taxon>Bacteria</taxon>
        <taxon>Pseudomonadati</taxon>
        <taxon>Bacteroidota</taxon>
        <taxon>Saprospiria</taxon>
        <taxon>Saprospirales</taxon>
        <taxon>Saprospiraceae</taxon>
        <taxon>Membranihabitans</taxon>
    </lineage>
</organism>
<dbReference type="Proteomes" id="UP000753961">
    <property type="component" value="Unassembled WGS sequence"/>
</dbReference>
<protein>
    <submittedName>
        <fullName evidence="2">DUF3078 domain-containing protein</fullName>
    </submittedName>
</protein>
<dbReference type="RefSeq" id="WP_222581261.1">
    <property type="nucleotide sequence ID" value="NZ_JAHVHU010000017.1"/>
</dbReference>
<dbReference type="Pfam" id="PF11276">
    <property type="entry name" value="DUF3078"/>
    <property type="match status" value="1"/>
</dbReference>
<evidence type="ECO:0000313" key="3">
    <source>
        <dbReference type="Proteomes" id="UP000753961"/>
    </source>
</evidence>
<feature type="chain" id="PRO_5036680443" evidence="1">
    <location>
        <begin position="25"/>
        <end position="352"/>
    </location>
</feature>
<comment type="caution">
    <text evidence="2">The sequence shown here is derived from an EMBL/GenBank/DDBJ whole genome shotgun (WGS) entry which is preliminary data.</text>
</comment>
<evidence type="ECO:0000256" key="1">
    <source>
        <dbReference type="SAM" id="SignalP"/>
    </source>
</evidence>
<proteinExistence type="predicted"/>
<dbReference type="InterPro" id="IPR021428">
    <property type="entry name" value="DUF3078"/>
</dbReference>
<keyword evidence="1" id="KW-0732">Signal</keyword>
<sequence>MKLRTLLLATFIFFTFQTVSSAQANNAKRLDAVKKASAIKADTTGWIQGGGIGMDIGQLAFLNPKLGSGENRFGFGGAISYFANLIEDRYYWSNSFSLNLALQKLGSGVIRANSDEKTPFQKSIDELRINSKFGYAISKESNFNYAVDFSFLSQFTPTYNSKVDGGNYLKNIEELETSLASKIFNPATVIFGVGIDYKPTPTWSIYLSPVSYKGLIVADDDIAALGIHGNPWNSPTDFENTDNQIGGLLKIGYSGNLVPERISYNTSLGMYSNYLNNPQNIDIDWVNEFAFKIYKGLQLSVLVNLFYDDDVLVQISDSDAVGGIKRDPDGNVITGKRVSITEQMLLKYIYVF</sequence>
<dbReference type="AlphaFoldDB" id="A0A953HPC1"/>
<dbReference type="EMBL" id="JAHVHU010000017">
    <property type="protein sequence ID" value="MBY5959724.1"/>
    <property type="molecule type" value="Genomic_DNA"/>
</dbReference>
<reference evidence="2" key="1">
    <citation type="submission" date="2021-06" db="EMBL/GenBank/DDBJ databases">
        <title>44 bacteria genomes isolated from Dapeng, Shenzhen.</title>
        <authorList>
            <person name="Zheng W."/>
            <person name="Yu S."/>
            <person name="Huang Y."/>
        </authorList>
    </citation>
    <scope>NUCLEOTIDE SEQUENCE</scope>
    <source>
        <strain evidence="2">DP5N28-2</strain>
    </source>
</reference>
<gene>
    <name evidence="2" type="ORF">KUV50_16340</name>
</gene>